<comment type="caution">
    <text evidence="6">The sequence shown here is derived from an EMBL/GenBank/DDBJ whole genome shotgun (WGS) entry which is preliminary data.</text>
</comment>
<dbReference type="EMBL" id="SOJT01000062">
    <property type="protein sequence ID" value="TET29827.1"/>
    <property type="molecule type" value="Genomic_DNA"/>
</dbReference>
<sequence>MIEPLVKVNLSDMVVKKLQDLIAYSKYKPGDKLPPAKDLAKLFGIAYTTLREGLKKLQALGLIELKQGAGIFLKKDFFDVFIINPAIEVLDKDILDDLVYARKIIEVENVRLAVKNAKKKDLETLKGLLNKMKENLNDMEEFIKYNIIFHLTLGKVSGNKVFYQIIAGITDLIREEEKAIFTKVPELTQSGYTQHKNIYTALKERNEDRAVEAMKTHIEKVEEMIAHYVIRTGRRRG</sequence>
<dbReference type="SMART" id="SM00895">
    <property type="entry name" value="FCD"/>
    <property type="match status" value="1"/>
</dbReference>
<gene>
    <name evidence="6" type="ORF">E3J68_01310</name>
</gene>
<feature type="coiled-coil region" evidence="4">
    <location>
        <begin position="115"/>
        <end position="142"/>
    </location>
</feature>
<dbReference type="InterPro" id="IPR011711">
    <property type="entry name" value="GntR_C"/>
</dbReference>
<keyword evidence="4" id="KW-0175">Coiled coil</keyword>
<dbReference type="Pfam" id="PF07729">
    <property type="entry name" value="FCD"/>
    <property type="match status" value="1"/>
</dbReference>
<name>A0A523THM0_UNCAE</name>
<dbReference type="InterPro" id="IPR000524">
    <property type="entry name" value="Tscrpt_reg_HTH_GntR"/>
</dbReference>
<evidence type="ECO:0000313" key="7">
    <source>
        <dbReference type="Proteomes" id="UP000316517"/>
    </source>
</evidence>
<organism evidence="6 7">
    <name type="scientific">Aerophobetes bacterium</name>
    <dbReference type="NCBI Taxonomy" id="2030807"/>
    <lineage>
        <taxon>Bacteria</taxon>
        <taxon>Candidatus Aerophobota</taxon>
    </lineage>
</organism>
<dbReference type="PROSITE" id="PS50949">
    <property type="entry name" value="HTH_GNTR"/>
    <property type="match status" value="1"/>
</dbReference>
<keyword evidence="2" id="KW-0238">DNA-binding</keyword>
<dbReference type="SUPFAM" id="SSF48008">
    <property type="entry name" value="GntR ligand-binding domain-like"/>
    <property type="match status" value="1"/>
</dbReference>
<dbReference type="GO" id="GO:0003677">
    <property type="term" value="F:DNA binding"/>
    <property type="evidence" value="ECO:0007669"/>
    <property type="project" value="UniProtKB-KW"/>
</dbReference>
<keyword evidence="1" id="KW-0805">Transcription regulation</keyword>
<dbReference type="Gene3D" id="1.20.120.530">
    <property type="entry name" value="GntR ligand-binding domain-like"/>
    <property type="match status" value="1"/>
</dbReference>
<evidence type="ECO:0000256" key="1">
    <source>
        <dbReference type="ARBA" id="ARBA00023015"/>
    </source>
</evidence>
<feature type="domain" description="HTH gntR-type" evidence="5">
    <location>
        <begin position="8"/>
        <end position="76"/>
    </location>
</feature>
<dbReference type="Pfam" id="PF00392">
    <property type="entry name" value="GntR"/>
    <property type="match status" value="1"/>
</dbReference>
<dbReference type="InterPro" id="IPR036388">
    <property type="entry name" value="WH-like_DNA-bd_sf"/>
</dbReference>
<evidence type="ECO:0000256" key="3">
    <source>
        <dbReference type="ARBA" id="ARBA00023163"/>
    </source>
</evidence>
<dbReference type="AlphaFoldDB" id="A0A523THM0"/>
<dbReference type="Gene3D" id="1.10.10.10">
    <property type="entry name" value="Winged helix-like DNA-binding domain superfamily/Winged helix DNA-binding domain"/>
    <property type="match status" value="1"/>
</dbReference>
<dbReference type="SUPFAM" id="SSF46785">
    <property type="entry name" value="Winged helix' DNA-binding domain"/>
    <property type="match status" value="1"/>
</dbReference>
<evidence type="ECO:0000259" key="5">
    <source>
        <dbReference type="PROSITE" id="PS50949"/>
    </source>
</evidence>
<keyword evidence="3" id="KW-0804">Transcription</keyword>
<dbReference type="SMART" id="SM00345">
    <property type="entry name" value="HTH_GNTR"/>
    <property type="match status" value="1"/>
</dbReference>
<dbReference type="GO" id="GO:0003700">
    <property type="term" value="F:DNA-binding transcription factor activity"/>
    <property type="evidence" value="ECO:0007669"/>
    <property type="project" value="InterPro"/>
</dbReference>
<accession>A0A523THM0</accession>
<dbReference type="Proteomes" id="UP000316517">
    <property type="component" value="Unassembled WGS sequence"/>
</dbReference>
<dbReference type="InterPro" id="IPR036390">
    <property type="entry name" value="WH_DNA-bd_sf"/>
</dbReference>
<dbReference type="PANTHER" id="PTHR43537">
    <property type="entry name" value="TRANSCRIPTIONAL REGULATOR, GNTR FAMILY"/>
    <property type="match status" value="1"/>
</dbReference>
<protein>
    <submittedName>
        <fullName evidence="6">FadR family transcriptional regulator</fullName>
    </submittedName>
</protein>
<reference evidence="6 7" key="1">
    <citation type="submission" date="2019-03" db="EMBL/GenBank/DDBJ databases">
        <title>Metabolic potential of uncultured bacteria and archaea associated with petroleum seepage in deep-sea sediments.</title>
        <authorList>
            <person name="Dong X."/>
            <person name="Hubert C."/>
        </authorList>
    </citation>
    <scope>NUCLEOTIDE SEQUENCE [LARGE SCALE GENOMIC DNA]</scope>
    <source>
        <strain evidence="6">E44_bin3</strain>
    </source>
</reference>
<dbReference type="CDD" id="cd07377">
    <property type="entry name" value="WHTH_GntR"/>
    <property type="match status" value="1"/>
</dbReference>
<evidence type="ECO:0000313" key="6">
    <source>
        <dbReference type="EMBL" id="TET29827.1"/>
    </source>
</evidence>
<dbReference type="PANTHER" id="PTHR43537:SF5">
    <property type="entry name" value="UXU OPERON TRANSCRIPTIONAL REGULATOR"/>
    <property type="match status" value="1"/>
</dbReference>
<proteinExistence type="predicted"/>
<dbReference type="InterPro" id="IPR008920">
    <property type="entry name" value="TF_FadR/GntR_C"/>
</dbReference>
<evidence type="ECO:0000256" key="2">
    <source>
        <dbReference type="ARBA" id="ARBA00023125"/>
    </source>
</evidence>
<evidence type="ECO:0000256" key="4">
    <source>
        <dbReference type="SAM" id="Coils"/>
    </source>
</evidence>